<dbReference type="VEuPathDB" id="VectorBase:ADIR009325"/>
<accession>A0A182NNU0</accession>
<dbReference type="Proteomes" id="UP000075884">
    <property type="component" value="Unassembled WGS sequence"/>
</dbReference>
<evidence type="ECO:0000313" key="1">
    <source>
        <dbReference type="EnsemblMetazoa" id="ADIR009325-PA"/>
    </source>
</evidence>
<protein>
    <submittedName>
        <fullName evidence="1">Uncharacterized protein</fullName>
    </submittedName>
</protein>
<name>A0A182NNU0_9DIPT</name>
<sequence length="299" mass="33423">MAENIPGINARRPREDYDEVEELVTAMKRSKLDTPPPETVQCEKDATVEASITRRKLDAFGKFIKRELHGQTSSSRTLRRQHNISKVSYCKLCGDKRLLGQMFQVKKSVTSTIVELDENDKLSCDESVEGIGDTGNSERTLLASSRLDEILRSKLEQSDTIDSGAVINLLSDDENVCETDIADIVPDNLITKDSERMELESLHPDAIPRHKSAQSGTTEIVDLSCDEYVDITDNVIADTVPDNQKDSEHILLTSWRPGNLTTVWVSVISSAAVGRMMRMLMTMNRTMLWFASVLTSTVQ</sequence>
<keyword evidence="2" id="KW-1185">Reference proteome</keyword>
<proteinExistence type="predicted"/>
<evidence type="ECO:0000313" key="2">
    <source>
        <dbReference type="Proteomes" id="UP000075884"/>
    </source>
</evidence>
<dbReference type="EnsemblMetazoa" id="ADIR009325-RA">
    <property type="protein sequence ID" value="ADIR009325-PA"/>
    <property type="gene ID" value="ADIR009325"/>
</dbReference>
<reference evidence="1" key="2">
    <citation type="submission" date="2020-05" db="UniProtKB">
        <authorList>
            <consortium name="EnsemblMetazoa"/>
        </authorList>
    </citation>
    <scope>IDENTIFICATION</scope>
    <source>
        <strain evidence="1">WRAIR2</strain>
    </source>
</reference>
<organism evidence="1 2">
    <name type="scientific">Anopheles dirus</name>
    <dbReference type="NCBI Taxonomy" id="7168"/>
    <lineage>
        <taxon>Eukaryota</taxon>
        <taxon>Metazoa</taxon>
        <taxon>Ecdysozoa</taxon>
        <taxon>Arthropoda</taxon>
        <taxon>Hexapoda</taxon>
        <taxon>Insecta</taxon>
        <taxon>Pterygota</taxon>
        <taxon>Neoptera</taxon>
        <taxon>Endopterygota</taxon>
        <taxon>Diptera</taxon>
        <taxon>Nematocera</taxon>
        <taxon>Culicoidea</taxon>
        <taxon>Culicidae</taxon>
        <taxon>Anophelinae</taxon>
        <taxon>Anopheles</taxon>
    </lineage>
</organism>
<dbReference type="AlphaFoldDB" id="A0A182NNU0"/>
<reference evidence="2" key="1">
    <citation type="submission" date="2013-03" db="EMBL/GenBank/DDBJ databases">
        <title>The Genome Sequence of Anopheles dirus WRAIR2.</title>
        <authorList>
            <consortium name="The Broad Institute Genomics Platform"/>
            <person name="Neafsey D.E."/>
            <person name="Walton C."/>
            <person name="Walker B."/>
            <person name="Young S.K."/>
            <person name="Zeng Q."/>
            <person name="Gargeya S."/>
            <person name="Fitzgerald M."/>
            <person name="Haas B."/>
            <person name="Abouelleil A."/>
            <person name="Allen A.W."/>
            <person name="Alvarado L."/>
            <person name="Arachchi H.M."/>
            <person name="Berlin A.M."/>
            <person name="Chapman S.B."/>
            <person name="Gainer-Dewar J."/>
            <person name="Goldberg J."/>
            <person name="Griggs A."/>
            <person name="Gujja S."/>
            <person name="Hansen M."/>
            <person name="Howarth C."/>
            <person name="Imamovic A."/>
            <person name="Ireland A."/>
            <person name="Larimer J."/>
            <person name="McCowan C."/>
            <person name="Murphy C."/>
            <person name="Pearson M."/>
            <person name="Poon T.W."/>
            <person name="Priest M."/>
            <person name="Roberts A."/>
            <person name="Saif S."/>
            <person name="Shea T."/>
            <person name="Sisk P."/>
            <person name="Sykes S."/>
            <person name="Wortman J."/>
            <person name="Nusbaum C."/>
            <person name="Birren B."/>
        </authorList>
    </citation>
    <scope>NUCLEOTIDE SEQUENCE [LARGE SCALE GENOMIC DNA]</scope>
    <source>
        <strain evidence="2">WRAIR2</strain>
    </source>
</reference>